<organism evidence="9 10">
    <name type="scientific">Cryomyces minteri</name>
    <dbReference type="NCBI Taxonomy" id="331657"/>
    <lineage>
        <taxon>Eukaryota</taxon>
        <taxon>Fungi</taxon>
        <taxon>Dikarya</taxon>
        <taxon>Ascomycota</taxon>
        <taxon>Pezizomycotina</taxon>
        <taxon>Dothideomycetes</taxon>
        <taxon>Dothideomycetes incertae sedis</taxon>
        <taxon>Cryomyces</taxon>
    </lineage>
</organism>
<dbReference type="CDD" id="cd00051">
    <property type="entry name" value="EFh"/>
    <property type="match status" value="1"/>
</dbReference>
<dbReference type="GO" id="GO:0005509">
    <property type="term" value="F:calcium ion binding"/>
    <property type="evidence" value="ECO:0007669"/>
    <property type="project" value="InterPro"/>
</dbReference>
<dbReference type="SUPFAM" id="SSF47473">
    <property type="entry name" value="EF-hand"/>
    <property type="match status" value="1"/>
</dbReference>
<dbReference type="InterPro" id="IPR000433">
    <property type="entry name" value="Znf_ZZ"/>
</dbReference>
<dbReference type="Pfam" id="PF00569">
    <property type="entry name" value="ZZ"/>
    <property type="match status" value="1"/>
</dbReference>
<feature type="region of interest" description="Disordered" evidence="6">
    <location>
        <begin position="854"/>
        <end position="896"/>
    </location>
</feature>
<keyword evidence="3" id="KW-0862">Zinc</keyword>
<dbReference type="GO" id="GO:0008270">
    <property type="term" value="F:zinc ion binding"/>
    <property type="evidence" value="ECO:0007669"/>
    <property type="project" value="UniProtKB-KW"/>
</dbReference>
<dbReference type="STRING" id="331657.A0A4U0X994"/>
<feature type="region of interest" description="Disordered" evidence="6">
    <location>
        <begin position="459"/>
        <end position="480"/>
    </location>
</feature>
<dbReference type="SMART" id="SM00054">
    <property type="entry name" value="EFh"/>
    <property type="match status" value="2"/>
</dbReference>
<dbReference type="PROSITE" id="PS01357">
    <property type="entry name" value="ZF_ZZ_1"/>
    <property type="match status" value="1"/>
</dbReference>
<dbReference type="SMART" id="SM00291">
    <property type="entry name" value="ZnF_ZZ"/>
    <property type="match status" value="1"/>
</dbReference>
<dbReference type="Gene3D" id="1.10.238.10">
    <property type="entry name" value="EF-hand"/>
    <property type="match status" value="1"/>
</dbReference>
<feature type="domain" description="ZZ-type" evidence="7">
    <location>
        <begin position="607"/>
        <end position="661"/>
    </location>
</feature>
<evidence type="ECO:0000256" key="3">
    <source>
        <dbReference type="ARBA" id="ARBA00022833"/>
    </source>
</evidence>
<sequence>MPQDAVILSDVECDNGWTKYETTLDTDPMEYIIMCAVKDYQLSSYESFAFFIYASPVRDSVHRRYRMPGMDHLCDFFTFQQSTVQRPQPTPVQVTFKRDGTVSKVEVQLQSGWRPISELFQRFPNPMNPNYVIHQNSVELLLHRAAHQADWWRDNGLSFRFLDLAARVRNLIYEFTMGPEIEPYKWNRRGSCSLNRVARRPKHAILYLNKQVHKEATDVLFARLRFCFVGPYGLGNFLVEIALQGKQKFERLRKLKLTLDPHVPYIIYERFATIGSFNIRHWDGQPHNGVHLLKNLNLKRLEFHIPHPIDQFGTAWKEVTYWTAIQEWILECAVPLLKGQPVVLTGFVTKEQRISFMAALKEAEERLVHDVNLTNELPTVVDLMLIFNIPNSVAVATLHHMEVAASLALRGLSQHRSARQFHPRHGAQAAAPPIEDPDEVASEILQVSTGEFPPMIMEETPEQPHEPTADRTLEETQATGGALSSTVVDADEEAHETPSTVVHEDPQAVEEALTTTVGDAAEDGYETTAEDSMDGVFAVPAVGGSEALNGQAEAVVDGQWSLPLPSTLQPTDVETEDGSQSPDASQRFKELIFFISEEQAKRRGYVHRGYTCNICQEYPIRGTRYRCANCTDYDVCFECEARVDRFHPRTHVFLKINVPTSYLNARHTKAPVLYSGDPTLKHEPLSASLKRRLVRDTSFVEVQLSAFYDQFMNMVTTRWSEDPTGICLAINRLSFNTAVNPRGLVGPNLISDRVFAFYDTDNNGLIGFEEFVFGLACLHFKDKYLSYEMIFNGYDLDNDGFVSRKDFLRIFRAKYVLSNRIILNTISAELDQSLEGESAQRVVDSLGQPTSTAFQRDEWTFPAGPPRPRPPKTTDRFGDQQPPPQSQNIMSGPYDQEEDRHAIVEAVSGAEQARHRARLTSFYTDEEEGVFFPDGRDSSARRDFSGYKIPEAEKDAGKEILYQILQEGNNQLLDPLFRPAEEAAFEVESTKEERRKWRHNITRVNSLNPTPAYAAKIPSKQRLRHLAHLNCVEEQIEQRGGPGRIDLTEFEAFMESGDGSEFQIASGWLEWASF</sequence>
<feature type="compositionally biased region" description="Basic and acidic residues" evidence="6">
    <location>
        <begin position="462"/>
        <end position="474"/>
    </location>
</feature>
<dbReference type="SUPFAM" id="SSF57850">
    <property type="entry name" value="RING/U-box"/>
    <property type="match status" value="1"/>
</dbReference>
<name>A0A4U0X994_9PEZI</name>
<dbReference type="Proteomes" id="UP000308768">
    <property type="component" value="Unassembled WGS sequence"/>
</dbReference>
<dbReference type="PANTHER" id="PTHR15090">
    <property type="entry name" value="SEQUESTOSOME 1-RELATED"/>
    <property type="match status" value="1"/>
</dbReference>
<evidence type="ECO:0000256" key="5">
    <source>
        <dbReference type="PROSITE-ProRule" id="PRU00228"/>
    </source>
</evidence>
<dbReference type="Gene3D" id="3.30.60.90">
    <property type="match status" value="1"/>
</dbReference>
<evidence type="ECO:0000256" key="1">
    <source>
        <dbReference type="ARBA" id="ARBA00022723"/>
    </source>
</evidence>
<accession>A0A4U0X994</accession>
<dbReference type="EMBL" id="NAJN01000533">
    <property type="protein sequence ID" value="TKA71938.1"/>
    <property type="molecule type" value="Genomic_DNA"/>
</dbReference>
<reference evidence="9 10" key="1">
    <citation type="submission" date="2017-03" db="EMBL/GenBank/DDBJ databases">
        <title>Genomes of endolithic fungi from Antarctica.</title>
        <authorList>
            <person name="Coleine C."/>
            <person name="Masonjones S."/>
            <person name="Stajich J.E."/>
        </authorList>
    </citation>
    <scope>NUCLEOTIDE SEQUENCE [LARGE SCALE GENOMIC DNA]</scope>
    <source>
        <strain evidence="9 10">CCFEE 5187</strain>
    </source>
</reference>
<dbReference type="OrthoDB" id="5335493at2759"/>
<evidence type="ECO:0000256" key="2">
    <source>
        <dbReference type="ARBA" id="ARBA00022771"/>
    </source>
</evidence>
<dbReference type="InterPro" id="IPR052260">
    <property type="entry name" value="Autophagy_Rcpt_SigReg"/>
</dbReference>
<feature type="domain" description="EF-hand" evidence="8">
    <location>
        <begin position="746"/>
        <end position="781"/>
    </location>
</feature>
<dbReference type="InterPro" id="IPR018247">
    <property type="entry name" value="EF_Hand_1_Ca_BS"/>
</dbReference>
<keyword evidence="2 5" id="KW-0863">Zinc-finger</keyword>
<dbReference type="PROSITE" id="PS00018">
    <property type="entry name" value="EF_HAND_1"/>
    <property type="match status" value="2"/>
</dbReference>
<comment type="caution">
    <text evidence="9">The sequence shown here is derived from an EMBL/GenBank/DDBJ whole genome shotgun (WGS) entry which is preliminary data.</text>
</comment>
<evidence type="ECO:0000313" key="9">
    <source>
        <dbReference type="EMBL" id="TKA71938.1"/>
    </source>
</evidence>
<keyword evidence="4" id="KW-0106">Calcium</keyword>
<dbReference type="InterPro" id="IPR002048">
    <property type="entry name" value="EF_hand_dom"/>
</dbReference>
<evidence type="ECO:0000259" key="7">
    <source>
        <dbReference type="PROSITE" id="PS50135"/>
    </source>
</evidence>
<dbReference type="PROSITE" id="PS50135">
    <property type="entry name" value="ZF_ZZ_2"/>
    <property type="match status" value="1"/>
</dbReference>
<evidence type="ECO:0000259" key="8">
    <source>
        <dbReference type="PROSITE" id="PS50222"/>
    </source>
</evidence>
<dbReference type="AlphaFoldDB" id="A0A4U0X994"/>
<protein>
    <recommendedName>
        <fullName evidence="11">Calmodulin</fullName>
    </recommendedName>
</protein>
<gene>
    <name evidence="9" type="ORF">B0A49_05017</name>
</gene>
<keyword evidence="1" id="KW-0479">Metal-binding</keyword>
<feature type="domain" description="EF-hand" evidence="8">
    <location>
        <begin position="782"/>
        <end position="817"/>
    </location>
</feature>
<keyword evidence="10" id="KW-1185">Reference proteome</keyword>
<evidence type="ECO:0000313" key="10">
    <source>
        <dbReference type="Proteomes" id="UP000308768"/>
    </source>
</evidence>
<evidence type="ECO:0000256" key="6">
    <source>
        <dbReference type="SAM" id="MobiDB-lite"/>
    </source>
</evidence>
<evidence type="ECO:0000256" key="4">
    <source>
        <dbReference type="ARBA" id="ARBA00022837"/>
    </source>
</evidence>
<dbReference type="InterPro" id="IPR043145">
    <property type="entry name" value="Znf_ZZ_sf"/>
</dbReference>
<evidence type="ECO:0008006" key="11">
    <source>
        <dbReference type="Google" id="ProtNLM"/>
    </source>
</evidence>
<dbReference type="InterPro" id="IPR011992">
    <property type="entry name" value="EF-hand-dom_pair"/>
</dbReference>
<dbReference type="PROSITE" id="PS50222">
    <property type="entry name" value="EF_HAND_2"/>
    <property type="match status" value="2"/>
</dbReference>
<proteinExistence type="predicted"/>
<dbReference type="CDD" id="cd02249">
    <property type="entry name" value="ZZ"/>
    <property type="match status" value="1"/>
</dbReference>